<sequence length="266" mass="31216">MDAVPPSLEHVIAFLMPLSKLLLEASTYYIWMERNSRLFNRKNSNVDEVVHVIVTTIRLKLVTFKFKSLTFRAHEMLDQWKIPSACYIHEGSARINMIPVVCVVLSVIPEGNKSLQFKKYLPEIFRAQKWWNSREAKTKLRWLMQVTFSEGKMRGMKLCHCRWFTYLNSDFSKGGWTSEEDMRERLSYQEIMTQLNLSDDDVVRILHSLSCAKYKILIKEPATKTISPTDYFEFNSKFHSLFSMVLFWLNQLKLEQIITALAPGLQ</sequence>
<keyword evidence="1" id="KW-0812">Transmembrane</keyword>
<protein>
    <submittedName>
        <fullName evidence="3">Cullin, conserved site-containing protein</fullName>
    </submittedName>
</protein>
<dbReference type="InterPro" id="IPR059120">
    <property type="entry name" value="Cullin-like_AB"/>
</dbReference>
<dbReference type="Proteomes" id="UP000245207">
    <property type="component" value="Unassembled WGS sequence"/>
</dbReference>
<evidence type="ECO:0000259" key="2">
    <source>
        <dbReference type="Pfam" id="PF26557"/>
    </source>
</evidence>
<feature type="transmembrane region" description="Helical" evidence="1">
    <location>
        <begin position="12"/>
        <end position="31"/>
    </location>
</feature>
<dbReference type="InterPro" id="IPR045093">
    <property type="entry name" value="Cullin"/>
</dbReference>
<keyword evidence="4" id="KW-1185">Reference proteome</keyword>
<reference evidence="3 4" key="1">
    <citation type="journal article" date="2018" name="Mol. Plant">
        <title>The genome of Artemisia annua provides insight into the evolution of Asteraceae family and artemisinin biosynthesis.</title>
        <authorList>
            <person name="Shen Q."/>
            <person name="Zhang L."/>
            <person name="Liao Z."/>
            <person name="Wang S."/>
            <person name="Yan T."/>
            <person name="Shi P."/>
            <person name="Liu M."/>
            <person name="Fu X."/>
            <person name="Pan Q."/>
            <person name="Wang Y."/>
            <person name="Lv Z."/>
            <person name="Lu X."/>
            <person name="Zhang F."/>
            <person name="Jiang W."/>
            <person name="Ma Y."/>
            <person name="Chen M."/>
            <person name="Hao X."/>
            <person name="Li L."/>
            <person name="Tang Y."/>
            <person name="Lv G."/>
            <person name="Zhou Y."/>
            <person name="Sun X."/>
            <person name="Brodelius P.E."/>
            <person name="Rose J.K.C."/>
            <person name="Tang K."/>
        </authorList>
    </citation>
    <scope>NUCLEOTIDE SEQUENCE [LARGE SCALE GENOMIC DNA]</scope>
    <source>
        <strain evidence="4">cv. Huhao1</strain>
        <tissue evidence="3">Leaf</tissue>
    </source>
</reference>
<evidence type="ECO:0000256" key="1">
    <source>
        <dbReference type="SAM" id="Phobius"/>
    </source>
</evidence>
<evidence type="ECO:0000313" key="4">
    <source>
        <dbReference type="Proteomes" id="UP000245207"/>
    </source>
</evidence>
<dbReference type="STRING" id="35608.A0A2U1KPG6"/>
<dbReference type="AlphaFoldDB" id="A0A2U1KPG6"/>
<dbReference type="Pfam" id="PF26557">
    <property type="entry name" value="Cullin_AB"/>
    <property type="match status" value="1"/>
</dbReference>
<dbReference type="OrthoDB" id="27073at2759"/>
<proteinExistence type="predicted"/>
<dbReference type="GO" id="GO:0031625">
    <property type="term" value="F:ubiquitin protein ligase binding"/>
    <property type="evidence" value="ECO:0007669"/>
    <property type="project" value="InterPro"/>
</dbReference>
<keyword evidence="1" id="KW-1133">Transmembrane helix</keyword>
<name>A0A2U1KPG6_ARTAN</name>
<dbReference type="EMBL" id="PKPP01015462">
    <property type="protein sequence ID" value="PWA38611.1"/>
    <property type="molecule type" value="Genomic_DNA"/>
</dbReference>
<comment type="caution">
    <text evidence="3">The sequence shown here is derived from an EMBL/GenBank/DDBJ whole genome shotgun (WGS) entry which is preliminary data.</text>
</comment>
<gene>
    <name evidence="3" type="ORF">CTI12_AA579680</name>
</gene>
<dbReference type="PANTHER" id="PTHR11932">
    <property type="entry name" value="CULLIN"/>
    <property type="match status" value="1"/>
</dbReference>
<organism evidence="3 4">
    <name type="scientific">Artemisia annua</name>
    <name type="common">Sweet wormwood</name>
    <dbReference type="NCBI Taxonomy" id="35608"/>
    <lineage>
        <taxon>Eukaryota</taxon>
        <taxon>Viridiplantae</taxon>
        <taxon>Streptophyta</taxon>
        <taxon>Embryophyta</taxon>
        <taxon>Tracheophyta</taxon>
        <taxon>Spermatophyta</taxon>
        <taxon>Magnoliopsida</taxon>
        <taxon>eudicotyledons</taxon>
        <taxon>Gunneridae</taxon>
        <taxon>Pentapetalae</taxon>
        <taxon>asterids</taxon>
        <taxon>campanulids</taxon>
        <taxon>Asterales</taxon>
        <taxon>Asteraceae</taxon>
        <taxon>Asteroideae</taxon>
        <taxon>Anthemideae</taxon>
        <taxon>Artemisiinae</taxon>
        <taxon>Artemisia</taxon>
    </lineage>
</organism>
<accession>A0A2U1KPG6</accession>
<evidence type="ECO:0000313" key="3">
    <source>
        <dbReference type="EMBL" id="PWA38611.1"/>
    </source>
</evidence>
<dbReference type="InterPro" id="IPR036317">
    <property type="entry name" value="Cullin_homology_sf"/>
</dbReference>
<dbReference type="SUPFAM" id="SSF75632">
    <property type="entry name" value="Cullin homology domain"/>
    <property type="match status" value="1"/>
</dbReference>
<dbReference type="GO" id="GO:0006511">
    <property type="term" value="P:ubiquitin-dependent protein catabolic process"/>
    <property type="evidence" value="ECO:0007669"/>
    <property type="project" value="InterPro"/>
</dbReference>
<keyword evidence="1" id="KW-0472">Membrane</keyword>
<dbReference type="Gene3D" id="3.30.230.130">
    <property type="entry name" value="Cullin, Chain C, Domain 2"/>
    <property type="match status" value="1"/>
</dbReference>
<feature type="domain" description="Cullin-like alpha+beta" evidence="2">
    <location>
        <begin position="183"/>
        <end position="238"/>
    </location>
</feature>